<dbReference type="Proteomes" id="UP000509667">
    <property type="component" value="Chromosome"/>
</dbReference>
<feature type="region of interest" description="Disordered" evidence="1">
    <location>
        <begin position="127"/>
        <end position="146"/>
    </location>
</feature>
<evidence type="ECO:0000256" key="2">
    <source>
        <dbReference type="SAM" id="Phobius"/>
    </source>
</evidence>
<evidence type="ECO:0000313" key="3">
    <source>
        <dbReference type="EMBL" id="QLH75966.1"/>
    </source>
</evidence>
<evidence type="ECO:0000256" key="1">
    <source>
        <dbReference type="SAM" id="MobiDB-lite"/>
    </source>
</evidence>
<organism evidence="3 4">
    <name type="scientific">Halosimplex rubrum</name>
    <dbReference type="NCBI Taxonomy" id="869889"/>
    <lineage>
        <taxon>Archaea</taxon>
        <taxon>Methanobacteriati</taxon>
        <taxon>Methanobacteriota</taxon>
        <taxon>Stenosarchaea group</taxon>
        <taxon>Halobacteria</taxon>
        <taxon>Halobacteriales</taxon>
        <taxon>Haloarculaceae</taxon>
        <taxon>Halosimplex</taxon>
    </lineage>
</organism>
<dbReference type="EMBL" id="CP058910">
    <property type="protein sequence ID" value="QLH75966.1"/>
    <property type="molecule type" value="Genomic_DNA"/>
</dbReference>
<sequence>MNRRSQLGTGLAVLAVVLFAVPAFFPVQPMLTHDTGETAPAPPDELRQQGYEIVAYENLSERGQELYVTTLENDGEYRVALGEGADDFGYPTDGEVRAMYDNGTEPGIVVERPEDAESLPPSDERFYGYPSDDEGLNESQAEQRRQQIERYDAMSTRTAEPPLGATPQLIRLVSVLLAVLSLGVGGYLLSSK</sequence>
<gene>
    <name evidence="3" type="ORF">HZS55_00995</name>
</gene>
<reference evidence="3 4" key="1">
    <citation type="submission" date="2020-07" db="EMBL/GenBank/DDBJ databases">
        <title>Halosimplex pelagicum sp. nov. and Halosimplex rubrum sp. nov., isolated from salted brown alga Laminaria, and emended description of the genus Halosimplex.</title>
        <authorList>
            <person name="Cui H."/>
        </authorList>
    </citation>
    <scope>NUCLEOTIDE SEQUENCE [LARGE SCALE GENOMIC DNA]</scope>
    <source>
        <strain evidence="3 4">R27</strain>
    </source>
</reference>
<keyword evidence="4" id="KW-1185">Reference proteome</keyword>
<dbReference type="AlphaFoldDB" id="A0A7D5NXT9"/>
<evidence type="ECO:0000313" key="4">
    <source>
        <dbReference type="Proteomes" id="UP000509667"/>
    </source>
</evidence>
<dbReference type="GeneID" id="56076396"/>
<dbReference type="KEGG" id="hrr:HZS55_00995"/>
<proteinExistence type="predicted"/>
<keyword evidence="2" id="KW-0472">Membrane</keyword>
<accession>A0A7D5NXT9</accession>
<keyword evidence="2" id="KW-1133">Transmembrane helix</keyword>
<name>A0A7D5NXT9_9EURY</name>
<feature type="transmembrane region" description="Helical" evidence="2">
    <location>
        <begin position="169"/>
        <end position="189"/>
    </location>
</feature>
<dbReference type="OrthoDB" id="237378at2157"/>
<keyword evidence="2" id="KW-0812">Transmembrane</keyword>
<dbReference type="RefSeq" id="WP_179909911.1">
    <property type="nucleotide sequence ID" value="NZ_CP058910.1"/>
</dbReference>
<protein>
    <submittedName>
        <fullName evidence="3">Uncharacterized protein</fullName>
    </submittedName>
</protein>